<dbReference type="Proteomes" id="UP000809349">
    <property type="component" value="Unassembled WGS sequence"/>
</dbReference>
<feature type="domain" description="Response regulatory" evidence="6">
    <location>
        <begin position="4"/>
        <end position="120"/>
    </location>
</feature>
<dbReference type="InterPro" id="IPR001789">
    <property type="entry name" value="Sig_transdc_resp-reg_receiver"/>
</dbReference>
<keyword evidence="1" id="KW-0597">Phosphoprotein</keyword>
<evidence type="ECO:0000256" key="4">
    <source>
        <dbReference type="PROSITE-ProRule" id="PRU00169"/>
    </source>
</evidence>
<dbReference type="Pfam" id="PF00486">
    <property type="entry name" value="Trans_reg_C"/>
    <property type="match status" value="1"/>
</dbReference>
<dbReference type="SUPFAM" id="SSF46894">
    <property type="entry name" value="C-terminal effector domain of the bipartite response regulators"/>
    <property type="match status" value="1"/>
</dbReference>
<proteinExistence type="predicted"/>
<evidence type="ECO:0000259" key="6">
    <source>
        <dbReference type="PROSITE" id="PS50110"/>
    </source>
</evidence>
<dbReference type="Pfam" id="PF00072">
    <property type="entry name" value="Response_reg"/>
    <property type="match status" value="1"/>
</dbReference>
<evidence type="ECO:0000256" key="1">
    <source>
        <dbReference type="ARBA" id="ARBA00022553"/>
    </source>
</evidence>
<organism evidence="8 9">
    <name type="scientific">Massilia soli</name>
    <dbReference type="NCBI Taxonomy" id="2792854"/>
    <lineage>
        <taxon>Bacteria</taxon>
        <taxon>Pseudomonadati</taxon>
        <taxon>Pseudomonadota</taxon>
        <taxon>Betaproteobacteria</taxon>
        <taxon>Burkholderiales</taxon>
        <taxon>Oxalobacteraceae</taxon>
        <taxon>Telluria group</taxon>
        <taxon>Massilia</taxon>
    </lineage>
</organism>
<gene>
    <name evidence="8" type="ORF">I4X03_006190</name>
</gene>
<sequence>MAAKVLVVDADQAVQQLIGLNLASAGYQVLAAGGAEAALLMLDEDLPDLVLSEWTLPGQSGVALVRRMRAQPRTRELPAIIVSGRCCEHDKVLALESGADDYITKPFGTREMLARIHALLRRRAPHAAADTIQMAGLRLEPGTQQVTAGVQQISLGPIEFRLLNFLMHHPERVHSRSQLLDKVWGSHVYLDERTVDAHVGRLRSALQPSGHHEHIQTVRGSGYRFVVASETRQRLGWPSAA</sequence>
<dbReference type="Gene3D" id="6.10.250.690">
    <property type="match status" value="1"/>
</dbReference>
<feature type="domain" description="OmpR/PhoB-type" evidence="7">
    <location>
        <begin position="129"/>
        <end position="227"/>
    </location>
</feature>
<dbReference type="PROSITE" id="PS51755">
    <property type="entry name" value="OMPR_PHOB"/>
    <property type="match status" value="1"/>
</dbReference>
<evidence type="ECO:0000256" key="2">
    <source>
        <dbReference type="ARBA" id="ARBA00023012"/>
    </source>
</evidence>
<evidence type="ECO:0000256" key="5">
    <source>
        <dbReference type="PROSITE-ProRule" id="PRU01091"/>
    </source>
</evidence>
<dbReference type="SUPFAM" id="SSF52172">
    <property type="entry name" value="CheY-like"/>
    <property type="match status" value="1"/>
</dbReference>
<evidence type="ECO:0000313" key="8">
    <source>
        <dbReference type="EMBL" id="MBZ2206844.1"/>
    </source>
</evidence>
<comment type="caution">
    <text evidence="4">Lacks conserved residue(s) required for the propagation of feature annotation.</text>
</comment>
<keyword evidence="3 5" id="KW-0238">DNA-binding</keyword>
<dbReference type="Gene3D" id="1.10.10.10">
    <property type="entry name" value="Winged helix-like DNA-binding domain superfamily/Winged helix DNA-binding domain"/>
    <property type="match status" value="1"/>
</dbReference>
<keyword evidence="9" id="KW-1185">Reference proteome</keyword>
<reference evidence="8 9" key="1">
    <citation type="submission" date="2021-08" db="EMBL/GenBank/DDBJ databases">
        <title>Massilia sp. R798.</title>
        <authorList>
            <person name="Baek J.H."/>
            <person name="Jung H.S."/>
            <person name="Kim K.R."/>
            <person name="Jeon C.O."/>
        </authorList>
    </citation>
    <scope>NUCLEOTIDE SEQUENCE [LARGE SCALE GENOMIC DNA]</scope>
    <source>
        <strain evidence="8 9">R798</strain>
    </source>
</reference>
<evidence type="ECO:0000259" key="7">
    <source>
        <dbReference type="PROSITE" id="PS51755"/>
    </source>
</evidence>
<keyword evidence="2" id="KW-0902">Two-component regulatory system</keyword>
<dbReference type="Gene3D" id="3.40.50.2300">
    <property type="match status" value="1"/>
</dbReference>
<dbReference type="PANTHER" id="PTHR48111:SF40">
    <property type="entry name" value="PHOSPHATE REGULON TRANSCRIPTIONAL REGULATORY PROTEIN PHOB"/>
    <property type="match status" value="1"/>
</dbReference>
<evidence type="ECO:0000256" key="3">
    <source>
        <dbReference type="ARBA" id="ARBA00023125"/>
    </source>
</evidence>
<comment type="caution">
    <text evidence="8">The sequence shown here is derived from an EMBL/GenBank/DDBJ whole genome shotgun (WGS) entry which is preliminary data.</text>
</comment>
<dbReference type="RefSeq" id="WP_223467170.1">
    <property type="nucleotide sequence ID" value="NZ_JAFBIL020000002.1"/>
</dbReference>
<dbReference type="CDD" id="cd00383">
    <property type="entry name" value="trans_reg_C"/>
    <property type="match status" value="1"/>
</dbReference>
<dbReference type="PANTHER" id="PTHR48111">
    <property type="entry name" value="REGULATOR OF RPOS"/>
    <property type="match status" value="1"/>
</dbReference>
<accession>A0ABS7SKX7</accession>
<feature type="DNA-binding region" description="OmpR/PhoB-type" evidence="5">
    <location>
        <begin position="129"/>
        <end position="227"/>
    </location>
</feature>
<dbReference type="InterPro" id="IPR011006">
    <property type="entry name" value="CheY-like_superfamily"/>
</dbReference>
<dbReference type="InterPro" id="IPR039420">
    <property type="entry name" value="WalR-like"/>
</dbReference>
<dbReference type="InterPro" id="IPR036388">
    <property type="entry name" value="WH-like_DNA-bd_sf"/>
</dbReference>
<dbReference type="InterPro" id="IPR016032">
    <property type="entry name" value="Sig_transdc_resp-reg_C-effctor"/>
</dbReference>
<evidence type="ECO:0000313" key="9">
    <source>
        <dbReference type="Proteomes" id="UP000809349"/>
    </source>
</evidence>
<protein>
    <submittedName>
        <fullName evidence="8">Winged helix-turn-helix domain-containing protein</fullName>
    </submittedName>
</protein>
<dbReference type="SMART" id="SM00448">
    <property type="entry name" value="REC"/>
    <property type="match status" value="1"/>
</dbReference>
<dbReference type="PROSITE" id="PS50110">
    <property type="entry name" value="RESPONSE_REGULATORY"/>
    <property type="match status" value="1"/>
</dbReference>
<dbReference type="EMBL" id="JAFBIL020000002">
    <property type="protein sequence ID" value="MBZ2206844.1"/>
    <property type="molecule type" value="Genomic_DNA"/>
</dbReference>
<dbReference type="SMART" id="SM00862">
    <property type="entry name" value="Trans_reg_C"/>
    <property type="match status" value="1"/>
</dbReference>
<dbReference type="InterPro" id="IPR001867">
    <property type="entry name" value="OmpR/PhoB-type_DNA-bd"/>
</dbReference>
<name>A0ABS7SKX7_9BURK</name>